<reference evidence="1" key="1">
    <citation type="submission" date="2011-01" db="EMBL/GenBank/DDBJ databases">
        <authorList>
            <person name="Muzny D."/>
            <person name="Qin X."/>
            <person name="Buhay C."/>
            <person name="Dugan-Rocha S."/>
            <person name="Ding Y."/>
            <person name="Chen G."/>
            <person name="Hawes A."/>
            <person name="Holder M."/>
            <person name="Jhangiani S."/>
            <person name="Johnson A."/>
            <person name="Khan Z."/>
            <person name="Li Z."/>
            <person name="Liu W."/>
            <person name="Liu X."/>
            <person name="Perez L."/>
            <person name="Shen H."/>
            <person name="Wang Q."/>
            <person name="Watt J."/>
            <person name="Xi L."/>
            <person name="Xin Y."/>
            <person name="Zhou J."/>
            <person name="Deng J."/>
            <person name="Jiang H."/>
            <person name="Liu Y."/>
            <person name="Qu J."/>
            <person name="Song X.-Z."/>
            <person name="Zhang L."/>
            <person name="Villasana D."/>
            <person name="Johnson A."/>
            <person name="Liu J."/>
            <person name="Liyanage D."/>
            <person name="Lorensuhewa L."/>
            <person name="Robinson T."/>
            <person name="Song A."/>
            <person name="Song B.-B."/>
            <person name="Dinh H."/>
            <person name="Thornton R."/>
            <person name="Coyle M."/>
            <person name="Francisco L."/>
            <person name="Jackson L."/>
            <person name="Javaid M."/>
            <person name="Korchina V."/>
            <person name="Kovar C."/>
            <person name="Mata R."/>
            <person name="Mathew T."/>
            <person name="Ngo R."/>
            <person name="Nguyen L."/>
            <person name="Nguyen N."/>
            <person name="Okwuonu G."/>
            <person name="Ongeri F."/>
            <person name="Pham C."/>
            <person name="Simmons D."/>
            <person name="Wilczek-Boney K."/>
            <person name="Hale W."/>
            <person name="Jakkamsetti A."/>
            <person name="Pham P."/>
            <person name="Ruth R."/>
            <person name="San Lucas F."/>
            <person name="Warren J."/>
            <person name="Zhang J."/>
            <person name="Zhao Z."/>
            <person name="Zhou C."/>
            <person name="Zhu D."/>
            <person name="Lee S."/>
            <person name="Bess C."/>
            <person name="Blankenburg K."/>
            <person name="Forbes L."/>
            <person name="Fu Q."/>
            <person name="Gubbala S."/>
            <person name="Hirani K."/>
            <person name="Jayaseelan J.C."/>
            <person name="Lara F."/>
            <person name="Munidasa M."/>
            <person name="Palculict T."/>
            <person name="Patil S."/>
            <person name="Pu L.-L."/>
            <person name="Saada N."/>
            <person name="Tang L."/>
            <person name="Weissenberger G."/>
            <person name="Zhu Y."/>
            <person name="Hemphill L."/>
            <person name="Shang Y."/>
            <person name="Youmans B."/>
            <person name="Ayvaz T."/>
            <person name="Ross M."/>
            <person name="Santibanez J."/>
            <person name="Aqrawi P."/>
            <person name="Gross S."/>
            <person name="Joshi V."/>
            <person name="Fowler G."/>
            <person name="Nazareth L."/>
            <person name="Reid J."/>
            <person name="Worley K."/>
            <person name="Petrosino J."/>
            <person name="Highlander S."/>
            <person name="Gibbs R."/>
        </authorList>
    </citation>
    <scope>NUCLEOTIDE SEQUENCE [LARGE SCALE GENOMIC DNA]</scope>
    <source>
        <strain evidence="1">ATCC 33707</strain>
    </source>
</reference>
<dbReference type="HOGENOM" id="CLU_3295607_0_0_11"/>
<evidence type="ECO:0000313" key="1">
    <source>
        <dbReference type="EMBL" id="EGD24003.1"/>
    </source>
</evidence>
<sequence>MGRCARSRLRRFRHVLQCGDLVMPPRAEAGRRLRVLSTVR</sequence>
<proteinExistence type="predicted"/>
<dbReference type="EMBL" id="ADNW02000010">
    <property type="protein sequence ID" value="EGD24003.1"/>
    <property type="molecule type" value="Genomic_DNA"/>
</dbReference>
<name>E9T0Q2_RHOHA</name>
<dbReference type="AlphaFoldDB" id="E9T0Q2"/>
<organism evidence="1 2">
    <name type="scientific">Prescottella equi ATCC 33707</name>
    <dbReference type="NCBI Taxonomy" id="525370"/>
    <lineage>
        <taxon>Bacteria</taxon>
        <taxon>Bacillati</taxon>
        <taxon>Actinomycetota</taxon>
        <taxon>Actinomycetes</taxon>
        <taxon>Mycobacteriales</taxon>
        <taxon>Nocardiaceae</taxon>
        <taxon>Prescottella</taxon>
    </lineage>
</organism>
<accession>E9T0Q2</accession>
<dbReference type="Proteomes" id="UP000004245">
    <property type="component" value="Unassembled WGS sequence"/>
</dbReference>
<protein>
    <submittedName>
        <fullName evidence="1">Uncharacterized protein</fullName>
    </submittedName>
</protein>
<evidence type="ECO:0000313" key="2">
    <source>
        <dbReference type="Proteomes" id="UP000004245"/>
    </source>
</evidence>
<comment type="caution">
    <text evidence="1">The sequence shown here is derived from an EMBL/GenBank/DDBJ whole genome shotgun (WGS) entry which is preliminary data.</text>
</comment>
<gene>
    <name evidence="1" type="ORF">HMPREF0724_12211</name>
</gene>
<keyword evidence="2" id="KW-1185">Reference proteome</keyword>